<dbReference type="SUPFAM" id="SSF51161">
    <property type="entry name" value="Trimeric LpxA-like enzymes"/>
    <property type="match status" value="1"/>
</dbReference>
<comment type="pathway">
    <text evidence="7">Bacterial outer membrane biogenesis; LPS lipid A biosynthesis.</text>
</comment>
<dbReference type="AlphaFoldDB" id="A0A437RFZ2"/>
<sequence length="349" mass="36047">MAGVRLGELGALLGGELVGDAELTVSRIGPLDSADAQTISFLSNPRYQAQLASSKAGCVIVGPAMREAAVARGPALVCADPYLAFARLTQWWAARSRRAPVVGVHPSAVVEEGARIHATASIGALAFVAAGAEVGAGAVIGPQVHIGADAAVGEGTLLKPRVVLSEGCRIGARGIVHSGAVIGADGFGFAPARNEAGAWWEKIEQLGGVRIGDDVEIGANTCIDRGALEDTVLEDGVKLDNLVQIGHNVHVGAHTAFAGCVGVAGSARIGRHCTAGGGAIILGHLEICDHVHITAATVISRSIHKPGQYSGMFPFDDNASWEKNAATLRQLHTLRERLRAMEKALENKT</sequence>
<evidence type="ECO:0000313" key="9">
    <source>
        <dbReference type="EMBL" id="RVU45662.1"/>
    </source>
</evidence>
<dbReference type="PANTHER" id="PTHR43378">
    <property type="entry name" value="UDP-3-O-ACYLGLUCOSAMINE N-ACYLTRANSFERASE"/>
    <property type="match status" value="1"/>
</dbReference>
<evidence type="ECO:0000256" key="3">
    <source>
        <dbReference type="ARBA" id="ARBA00022679"/>
    </source>
</evidence>
<dbReference type="InterPro" id="IPR011004">
    <property type="entry name" value="Trimer_LpxA-like_sf"/>
</dbReference>
<dbReference type="NCBIfam" id="NF002060">
    <property type="entry name" value="PRK00892.1"/>
    <property type="match status" value="1"/>
</dbReference>
<reference evidence="9 10" key="1">
    <citation type="submission" date="2019-01" db="EMBL/GenBank/DDBJ databases">
        <authorList>
            <person name="Chen W.-M."/>
        </authorList>
    </citation>
    <scope>NUCLEOTIDE SEQUENCE [LARGE SCALE GENOMIC DNA]</scope>
    <source>
        <strain evidence="9 10">KYPY4</strain>
    </source>
</reference>
<keyword evidence="6 7" id="KW-0012">Acyltransferase</keyword>
<keyword evidence="5 7" id="KW-0443">Lipid metabolism</keyword>
<evidence type="ECO:0000256" key="7">
    <source>
        <dbReference type="HAMAP-Rule" id="MF_00523"/>
    </source>
</evidence>
<keyword evidence="10" id="KW-1185">Reference proteome</keyword>
<accession>A0A437RFZ2</accession>
<dbReference type="GO" id="GO:0009245">
    <property type="term" value="P:lipid A biosynthetic process"/>
    <property type="evidence" value="ECO:0007669"/>
    <property type="project" value="UniProtKB-UniRule"/>
</dbReference>
<dbReference type="PROSITE" id="PS00101">
    <property type="entry name" value="HEXAPEP_TRANSFERASES"/>
    <property type="match status" value="1"/>
</dbReference>
<evidence type="ECO:0000256" key="2">
    <source>
        <dbReference type="ARBA" id="ARBA00022556"/>
    </source>
</evidence>
<dbReference type="Gene3D" id="3.40.1390.10">
    <property type="entry name" value="MurE/MurF, N-terminal domain"/>
    <property type="match status" value="1"/>
</dbReference>
<keyword evidence="1 7" id="KW-0444">Lipid biosynthesis</keyword>
<name>A0A437RFZ2_9BURK</name>
<dbReference type="GO" id="GO:0016410">
    <property type="term" value="F:N-acyltransferase activity"/>
    <property type="evidence" value="ECO:0007669"/>
    <property type="project" value="InterPro"/>
</dbReference>
<evidence type="ECO:0000256" key="5">
    <source>
        <dbReference type="ARBA" id="ARBA00023098"/>
    </source>
</evidence>
<dbReference type="EC" id="2.3.1.191" evidence="7"/>
<comment type="subunit">
    <text evidence="7">Homotrimer.</text>
</comment>
<dbReference type="InterPro" id="IPR018357">
    <property type="entry name" value="Hexapep_transf_CS"/>
</dbReference>
<dbReference type="CDD" id="cd03352">
    <property type="entry name" value="LbH_LpxD"/>
    <property type="match status" value="1"/>
</dbReference>
<proteinExistence type="inferred from homology"/>
<evidence type="ECO:0000256" key="4">
    <source>
        <dbReference type="ARBA" id="ARBA00022737"/>
    </source>
</evidence>
<dbReference type="UniPathway" id="UPA00973"/>
<evidence type="ECO:0000259" key="8">
    <source>
        <dbReference type="Pfam" id="PF04613"/>
    </source>
</evidence>
<dbReference type="Pfam" id="PF04613">
    <property type="entry name" value="LpxD"/>
    <property type="match status" value="1"/>
</dbReference>
<dbReference type="GO" id="GO:0103118">
    <property type="term" value="F:UDP-3-O-[(3R)-3-hydroxyacyl]-glucosamine N-acyltransferase activity"/>
    <property type="evidence" value="ECO:0007669"/>
    <property type="project" value="UniProtKB-EC"/>
</dbReference>
<comment type="similarity">
    <text evidence="7">Belongs to the transferase hexapeptide repeat family. LpxD subfamily.</text>
</comment>
<evidence type="ECO:0000256" key="1">
    <source>
        <dbReference type="ARBA" id="ARBA00022516"/>
    </source>
</evidence>
<dbReference type="InterPro" id="IPR007691">
    <property type="entry name" value="LpxD"/>
</dbReference>
<dbReference type="GO" id="GO:0016020">
    <property type="term" value="C:membrane"/>
    <property type="evidence" value="ECO:0007669"/>
    <property type="project" value="GOC"/>
</dbReference>
<dbReference type="PANTHER" id="PTHR43378:SF2">
    <property type="entry name" value="UDP-3-O-ACYLGLUCOSAMINE N-ACYLTRANSFERASE 1, MITOCHONDRIAL-RELATED"/>
    <property type="match status" value="1"/>
</dbReference>
<feature type="domain" description="UDP-3-O-[3-hydroxymyristoyl] glucosamine N-acyltransferase non-repeat region" evidence="8">
    <location>
        <begin position="23"/>
        <end position="91"/>
    </location>
</feature>
<dbReference type="OrthoDB" id="9784739at2"/>
<evidence type="ECO:0000256" key="6">
    <source>
        <dbReference type="ARBA" id="ARBA00023315"/>
    </source>
</evidence>
<keyword evidence="2 7" id="KW-0441">Lipid A biosynthesis</keyword>
<comment type="caution">
    <text evidence="9">The sequence shown here is derived from an EMBL/GenBank/DDBJ whole genome shotgun (WGS) entry which is preliminary data.</text>
</comment>
<dbReference type="Proteomes" id="UP000285575">
    <property type="component" value="Unassembled WGS sequence"/>
</dbReference>
<dbReference type="HAMAP" id="MF_00523">
    <property type="entry name" value="LpxD"/>
    <property type="match status" value="1"/>
</dbReference>
<dbReference type="Gene3D" id="2.160.10.10">
    <property type="entry name" value="Hexapeptide repeat proteins"/>
    <property type="match status" value="1"/>
</dbReference>
<keyword evidence="4 7" id="KW-0677">Repeat</keyword>
<dbReference type="NCBIfam" id="TIGR01853">
    <property type="entry name" value="lipid_A_lpxD"/>
    <property type="match status" value="1"/>
</dbReference>
<gene>
    <name evidence="7 9" type="primary">lpxD</name>
    <name evidence="9" type="ORF">EOE66_15430</name>
</gene>
<organism evidence="9 10">
    <name type="scientific">Rubrivivax rivuli</name>
    <dbReference type="NCBI Taxonomy" id="1862385"/>
    <lineage>
        <taxon>Bacteria</taxon>
        <taxon>Pseudomonadati</taxon>
        <taxon>Pseudomonadota</taxon>
        <taxon>Betaproteobacteria</taxon>
        <taxon>Burkholderiales</taxon>
        <taxon>Sphaerotilaceae</taxon>
        <taxon>Rubrivivax</taxon>
    </lineage>
</organism>
<dbReference type="InterPro" id="IPR020573">
    <property type="entry name" value="UDP_GlcNAc_AcTrfase_non-rep"/>
</dbReference>
<comment type="function">
    <text evidence="7">Catalyzes the N-acylation of UDP-3-O-acylglucosamine using 3-hydroxyacyl-ACP as the acyl donor. Is involved in the biosynthesis of lipid A, a phosphorylated glycolipid that anchors the lipopolysaccharide to the outer membrane of the cell.</text>
</comment>
<evidence type="ECO:0000313" key="10">
    <source>
        <dbReference type="Proteomes" id="UP000285575"/>
    </source>
</evidence>
<feature type="active site" description="Proton acceptor" evidence="7">
    <location>
        <position position="247"/>
    </location>
</feature>
<comment type="catalytic activity">
    <reaction evidence="7">
        <text>a UDP-3-O-[(3R)-3-hydroxyacyl]-alpha-D-glucosamine + a (3R)-hydroxyacyl-[ACP] = a UDP-2-N,3-O-bis[(3R)-3-hydroxyacyl]-alpha-D-glucosamine + holo-[ACP] + H(+)</text>
        <dbReference type="Rhea" id="RHEA:53836"/>
        <dbReference type="Rhea" id="RHEA-COMP:9685"/>
        <dbReference type="Rhea" id="RHEA-COMP:9945"/>
        <dbReference type="ChEBI" id="CHEBI:15378"/>
        <dbReference type="ChEBI" id="CHEBI:64479"/>
        <dbReference type="ChEBI" id="CHEBI:78827"/>
        <dbReference type="ChEBI" id="CHEBI:137740"/>
        <dbReference type="ChEBI" id="CHEBI:137748"/>
        <dbReference type="EC" id="2.3.1.191"/>
    </reaction>
</comment>
<dbReference type="EMBL" id="SACR01000004">
    <property type="protein sequence ID" value="RVU45662.1"/>
    <property type="molecule type" value="Genomic_DNA"/>
</dbReference>
<keyword evidence="3 7" id="KW-0808">Transferase</keyword>
<protein>
    <recommendedName>
        <fullName evidence="7">UDP-3-O-acylglucosamine N-acyltransferase</fullName>
        <ecNumber evidence="7">2.3.1.191</ecNumber>
    </recommendedName>
</protein>